<evidence type="ECO:0008006" key="4">
    <source>
        <dbReference type="Google" id="ProtNLM"/>
    </source>
</evidence>
<accession>A0ABP5KDP1</accession>
<dbReference type="Proteomes" id="UP001422759">
    <property type="component" value="Unassembled WGS sequence"/>
</dbReference>
<keyword evidence="3" id="KW-1185">Reference proteome</keyword>
<sequence>MPHRLTPIAALCLLLTAGCTTVGASADRAAASRELTAVQLRAAVLSDADLGAGYTVTVMKPPPGAVAADTGRETADVPACQPVLDAVGQTNPAAGPLAETDLSVSSAAAPDAGVYAGLLAFQPGRAAQVQEGLEKVLAQCTAFTSVSTGGKGVSAAHKGVRTKHRLARLDTPTPEGADGATAFTLTNESATGVLLQRALLTRTGTALAVFSTVGSGQEQAPAPDDRIVRAQVAKLRTAQA</sequence>
<comment type="caution">
    <text evidence="2">The sequence shown here is derived from an EMBL/GenBank/DDBJ whole genome shotgun (WGS) entry which is preliminary data.</text>
</comment>
<name>A0ABP5KDP1_9ACTN</name>
<reference evidence="3" key="1">
    <citation type="journal article" date="2019" name="Int. J. Syst. Evol. Microbiol.">
        <title>The Global Catalogue of Microorganisms (GCM) 10K type strain sequencing project: providing services to taxonomists for standard genome sequencing and annotation.</title>
        <authorList>
            <consortium name="The Broad Institute Genomics Platform"/>
            <consortium name="The Broad Institute Genome Sequencing Center for Infectious Disease"/>
            <person name="Wu L."/>
            <person name="Ma J."/>
        </authorList>
    </citation>
    <scope>NUCLEOTIDE SEQUENCE [LARGE SCALE GENOMIC DNA]</scope>
    <source>
        <strain evidence="3">JCM 14560</strain>
    </source>
</reference>
<evidence type="ECO:0000313" key="2">
    <source>
        <dbReference type="EMBL" id="GAA2130679.1"/>
    </source>
</evidence>
<dbReference type="EMBL" id="BAAANT010000001">
    <property type="protein sequence ID" value="GAA2130679.1"/>
    <property type="molecule type" value="Genomic_DNA"/>
</dbReference>
<evidence type="ECO:0000313" key="3">
    <source>
        <dbReference type="Proteomes" id="UP001422759"/>
    </source>
</evidence>
<dbReference type="RefSeq" id="WP_344459894.1">
    <property type="nucleotide sequence ID" value="NZ_BAAANT010000001.1"/>
</dbReference>
<dbReference type="PROSITE" id="PS51257">
    <property type="entry name" value="PROKAR_LIPOPROTEIN"/>
    <property type="match status" value="1"/>
</dbReference>
<organism evidence="2 3">
    <name type="scientific">Kitasatospora kazusensis</name>
    <dbReference type="NCBI Taxonomy" id="407974"/>
    <lineage>
        <taxon>Bacteria</taxon>
        <taxon>Bacillati</taxon>
        <taxon>Actinomycetota</taxon>
        <taxon>Actinomycetes</taxon>
        <taxon>Kitasatosporales</taxon>
        <taxon>Streptomycetaceae</taxon>
        <taxon>Kitasatospora</taxon>
    </lineage>
</organism>
<evidence type="ECO:0000256" key="1">
    <source>
        <dbReference type="SAM" id="SignalP"/>
    </source>
</evidence>
<feature type="chain" id="PRO_5045038001" description="PknH-like protein" evidence="1">
    <location>
        <begin position="25"/>
        <end position="240"/>
    </location>
</feature>
<feature type="signal peptide" evidence="1">
    <location>
        <begin position="1"/>
        <end position="24"/>
    </location>
</feature>
<protein>
    <recommendedName>
        <fullName evidence="4">PknH-like protein</fullName>
    </recommendedName>
</protein>
<gene>
    <name evidence="2" type="ORF">GCM10009760_03520</name>
</gene>
<proteinExistence type="predicted"/>
<keyword evidence="1" id="KW-0732">Signal</keyword>